<dbReference type="FunFam" id="1.10.150.850:FF:000001">
    <property type="entry name" value="Transcription elongation factor spt6"/>
    <property type="match status" value="1"/>
</dbReference>
<dbReference type="Gene3D" id="1.10.10.2740">
    <property type="entry name" value="Spt6, Death-like domain"/>
    <property type="match status" value="1"/>
</dbReference>
<dbReference type="STRING" id="74649.A0A2P6RIP4"/>
<dbReference type="GO" id="GO:0008023">
    <property type="term" value="C:transcription elongation factor complex"/>
    <property type="evidence" value="ECO:0007669"/>
    <property type="project" value="TreeGrafter"/>
</dbReference>
<feature type="domain" description="Transcription elongation factor Spt6 helix-hairpin-helix motif" evidence="1">
    <location>
        <begin position="1"/>
        <end position="76"/>
    </location>
</feature>
<dbReference type="Proteomes" id="UP000238479">
    <property type="component" value="Chromosome 2"/>
</dbReference>
<dbReference type="GO" id="GO:0042393">
    <property type="term" value="F:histone binding"/>
    <property type="evidence" value="ECO:0007669"/>
    <property type="project" value="TreeGrafter"/>
</dbReference>
<dbReference type="GO" id="GO:0034728">
    <property type="term" value="P:nucleosome organization"/>
    <property type="evidence" value="ECO:0007669"/>
    <property type="project" value="TreeGrafter"/>
</dbReference>
<dbReference type="GO" id="GO:0140673">
    <property type="term" value="P:transcription elongation-coupled chromatin remodeling"/>
    <property type="evidence" value="ECO:0007669"/>
    <property type="project" value="InterPro"/>
</dbReference>
<evidence type="ECO:0000313" key="2">
    <source>
        <dbReference type="EMBL" id="PRQ46293.1"/>
    </source>
</evidence>
<dbReference type="PANTHER" id="PTHR10145:SF6">
    <property type="entry name" value="TRANSCRIPTION ELONGATION FACTOR SPT6"/>
    <property type="match status" value="1"/>
</dbReference>
<organism evidence="2 3">
    <name type="scientific">Rosa chinensis</name>
    <name type="common">China rose</name>
    <dbReference type="NCBI Taxonomy" id="74649"/>
    <lineage>
        <taxon>Eukaryota</taxon>
        <taxon>Viridiplantae</taxon>
        <taxon>Streptophyta</taxon>
        <taxon>Embryophyta</taxon>
        <taxon>Tracheophyta</taxon>
        <taxon>Spermatophyta</taxon>
        <taxon>Magnoliopsida</taxon>
        <taxon>eudicotyledons</taxon>
        <taxon>Gunneridae</taxon>
        <taxon>Pentapetalae</taxon>
        <taxon>rosids</taxon>
        <taxon>fabids</taxon>
        <taxon>Rosales</taxon>
        <taxon>Rosaceae</taxon>
        <taxon>Rosoideae</taxon>
        <taxon>Rosoideae incertae sedis</taxon>
        <taxon>Rosa</taxon>
    </lineage>
</organism>
<dbReference type="InterPro" id="IPR017072">
    <property type="entry name" value="TF_Spt6"/>
</dbReference>
<evidence type="ECO:0000259" key="1">
    <source>
        <dbReference type="Pfam" id="PF14635"/>
    </source>
</evidence>
<name>A0A2P6RIP4_ROSCH</name>
<accession>A0A2P6RIP4</accession>
<dbReference type="InterPro" id="IPR032706">
    <property type="entry name" value="Spt6_HHH"/>
</dbReference>
<comment type="caution">
    <text evidence="2">The sequence shown here is derived from an EMBL/GenBank/DDBJ whole genome shotgun (WGS) entry which is preliminary data.</text>
</comment>
<keyword evidence="2" id="KW-0648">Protein biosynthesis</keyword>
<reference evidence="2 3" key="1">
    <citation type="journal article" date="2018" name="Nat. Genet.">
        <title>The Rosa genome provides new insights in the design of modern roses.</title>
        <authorList>
            <person name="Bendahmane M."/>
        </authorList>
    </citation>
    <scope>NUCLEOTIDE SEQUENCE [LARGE SCALE GENOMIC DNA]</scope>
    <source>
        <strain evidence="3">cv. Old Blush</strain>
    </source>
</reference>
<dbReference type="SUPFAM" id="SSF47781">
    <property type="entry name" value="RuvA domain 2-like"/>
    <property type="match status" value="2"/>
</dbReference>
<dbReference type="Pfam" id="PF14635">
    <property type="entry name" value="HHH_7"/>
    <property type="match status" value="1"/>
</dbReference>
<dbReference type="EMBL" id="PDCK01000040">
    <property type="protein sequence ID" value="PRQ46293.1"/>
    <property type="molecule type" value="Genomic_DNA"/>
</dbReference>
<dbReference type="InterPro" id="IPR010994">
    <property type="entry name" value="RuvA_2-like"/>
</dbReference>
<dbReference type="GO" id="GO:0031491">
    <property type="term" value="F:nucleosome binding"/>
    <property type="evidence" value="ECO:0007669"/>
    <property type="project" value="TreeGrafter"/>
</dbReference>
<dbReference type="Gene3D" id="1.10.150.850">
    <property type="entry name" value="Spt6, helix-hairpin-helix domain"/>
    <property type="match status" value="1"/>
</dbReference>
<dbReference type="Gramene" id="PRQ46293">
    <property type="protein sequence ID" value="PRQ46293"/>
    <property type="gene ID" value="RchiOBHm_Chr2g0087481"/>
</dbReference>
<proteinExistence type="predicted"/>
<protein>
    <submittedName>
        <fullName evidence="2">Putative RuvA domain 2, transcription elongation factor Spt6, Tex RuvX-like protein</fullName>
    </submittedName>
</protein>
<dbReference type="GO" id="GO:0003746">
    <property type="term" value="F:translation elongation factor activity"/>
    <property type="evidence" value="ECO:0007669"/>
    <property type="project" value="UniProtKB-KW"/>
</dbReference>
<dbReference type="PANTHER" id="PTHR10145">
    <property type="entry name" value="TRANSCRIPTION ELONGATION FACTOR SPT6"/>
    <property type="match status" value="1"/>
</dbReference>
<sequence>MVDVTNQVGRDINLAISHEWLFAPLQFISGLGPRKAAHLQQWLVRSGCTISNRREFVTLHQLGQKVYDNAVSFLRVQLSSRSGKQFRDLLDDTRIHPESYILAEELVNVVYDGNDALECIWYRSGYLERLDIEAYARSKQLEDKMQTLYDKERINTGFSGPDEEPSVNVLFHLLTGLTDDAICEGRIVQATVYSVCPIRASCNTELGLRVRFGKQTFQIMEGVLKN</sequence>
<dbReference type="AlphaFoldDB" id="A0A2P6RIP4"/>
<dbReference type="InterPro" id="IPR042066">
    <property type="entry name" value="Spt6_death-like"/>
</dbReference>
<keyword evidence="2" id="KW-0251">Elongation factor</keyword>
<gene>
    <name evidence="2" type="ORF">RchiOBHm_Chr2g0087481</name>
</gene>
<evidence type="ECO:0000313" key="3">
    <source>
        <dbReference type="Proteomes" id="UP000238479"/>
    </source>
</evidence>
<keyword evidence="3" id="KW-1185">Reference proteome</keyword>